<evidence type="ECO:0000313" key="2">
    <source>
        <dbReference type="EMBL" id="MBP1474502.1"/>
    </source>
</evidence>
<gene>
    <name evidence="2" type="ORF">J7I44_09320</name>
</gene>
<reference evidence="2 3" key="1">
    <citation type="submission" date="2021-04" db="EMBL/GenBank/DDBJ databases">
        <authorList>
            <person name="Huq M.A."/>
        </authorList>
    </citation>
    <scope>NUCLEOTIDE SEQUENCE [LARGE SCALE GENOMIC DNA]</scope>
    <source>
        <strain evidence="2 3">MAH-13</strain>
    </source>
</reference>
<dbReference type="PANTHER" id="PTHR43591">
    <property type="entry name" value="METHYLTRANSFERASE"/>
    <property type="match status" value="1"/>
</dbReference>
<dbReference type="Gene3D" id="3.40.50.150">
    <property type="entry name" value="Vaccinia Virus protein VP39"/>
    <property type="match status" value="1"/>
</dbReference>
<evidence type="ECO:0000313" key="3">
    <source>
        <dbReference type="Proteomes" id="UP000823790"/>
    </source>
</evidence>
<organism evidence="2 3">
    <name type="scientific">Frateuria flava</name>
    <dbReference type="NCBI Taxonomy" id="2821489"/>
    <lineage>
        <taxon>Bacteria</taxon>
        <taxon>Pseudomonadati</taxon>
        <taxon>Pseudomonadota</taxon>
        <taxon>Gammaproteobacteria</taxon>
        <taxon>Lysobacterales</taxon>
        <taxon>Rhodanobacteraceae</taxon>
        <taxon>Frateuria</taxon>
    </lineage>
</organism>
<name>A0ABS4DN76_9GAMM</name>
<feature type="domain" description="Methyltransferase type 11" evidence="1">
    <location>
        <begin position="47"/>
        <end position="143"/>
    </location>
</feature>
<keyword evidence="2" id="KW-0808">Transferase</keyword>
<dbReference type="SUPFAM" id="SSF53335">
    <property type="entry name" value="S-adenosyl-L-methionine-dependent methyltransferases"/>
    <property type="match status" value="1"/>
</dbReference>
<dbReference type="InterPro" id="IPR013216">
    <property type="entry name" value="Methyltransf_11"/>
</dbReference>
<proteinExistence type="predicted"/>
<sequence length="272" mass="29453">MQTRENDRRFGEDIATLYQDLLVPMIFTPYAVDLASRLARLPVASVLELAAGTGVVTRELASRLAPDVQLVATDLNEAMLAVARKQGTSRPVRWRQADAMALPFDDASFDAVACQFGAMFFPDRAHAFAEARRVLRPGGTLWFNVWDGIQTNDFAWVIQQAVAGLFPDDPPRFLERLPHGYVPASAIARDLAQAGFAGEPLIETVAARSQAITSAMAAIAYCQGTPLRNEIVARDPARLGEATEAATAAMTARFGAGPVTGRIQALVVRIDR</sequence>
<dbReference type="EMBL" id="JAGJRS010000018">
    <property type="protein sequence ID" value="MBP1474502.1"/>
    <property type="molecule type" value="Genomic_DNA"/>
</dbReference>
<accession>A0ABS4DN76</accession>
<comment type="caution">
    <text evidence="2">The sequence shown here is derived from an EMBL/GenBank/DDBJ whole genome shotgun (WGS) entry which is preliminary data.</text>
</comment>
<dbReference type="RefSeq" id="WP_209619382.1">
    <property type="nucleotide sequence ID" value="NZ_JAGJRS010000018.1"/>
</dbReference>
<keyword evidence="3" id="KW-1185">Reference proteome</keyword>
<evidence type="ECO:0000259" key="1">
    <source>
        <dbReference type="Pfam" id="PF08241"/>
    </source>
</evidence>
<protein>
    <submittedName>
        <fullName evidence="2">Class I SAM-dependent methyltransferase</fullName>
    </submittedName>
</protein>
<keyword evidence="2" id="KW-0489">Methyltransferase</keyword>
<dbReference type="GO" id="GO:0008168">
    <property type="term" value="F:methyltransferase activity"/>
    <property type="evidence" value="ECO:0007669"/>
    <property type="project" value="UniProtKB-KW"/>
</dbReference>
<dbReference type="Proteomes" id="UP000823790">
    <property type="component" value="Unassembled WGS sequence"/>
</dbReference>
<dbReference type="GO" id="GO:0032259">
    <property type="term" value="P:methylation"/>
    <property type="evidence" value="ECO:0007669"/>
    <property type="project" value="UniProtKB-KW"/>
</dbReference>
<dbReference type="PANTHER" id="PTHR43591:SF24">
    <property type="entry name" value="2-METHOXY-6-POLYPRENYL-1,4-BENZOQUINOL METHYLASE, MITOCHONDRIAL"/>
    <property type="match status" value="1"/>
</dbReference>
<dbReference type="CDD" id="cd02440">
    <property type="entry name" value="AdoMet_MTases"/>
    <property type="match status" value="1"/>
</dbReference>
<dbReference type="Pfam" id="PF08241">
    <property type="entry name" value="Methyltransf_11"/>
    <property type="match status" value="1"/>
</dbReference>
<dbReference type="InterPro" id="IPR029063">
    <property type="entry name" value="SAM-dependent_MTases_sf"/>
</dbReference>